<comment type="caution">
    <text evidence="1">The sequence shown here is derived from an EMBL/GenBank/DDBJ whole genome shotgun (WGS) entry which is preliminary data.</text>
</comment>
<accession>A0ABV9H4K9</accession>
<evidence type="ECO:0000313" key="1">
    <source>
        <dbReference type="EMBL" id="MFC4624744.1"/>
    </source>
</evidence>
<name>A0ABV9H4K9_9HYPH</name>
<protein>
    <submittedName>
        <fullName evidence="1">Uncharacterized protein</fullName>
    </submittedName>
</protein>
<gene>
    <name evidence="1" type="ORF">ACFO1V_05825</name>
</gene>
<keyword evidence="2" id="KW-1185">Reference proteome</keyword>
<reference evidence="2" key="1">
    <citation type="journal article" date="2019" name="Int. J. Syst. Evol. Microbiol.">
        <title>The Global Catalogue of Microorganisms (GCM) 10K type strain sequencing project: providing services to taxonomists for standard genome sequencing and annotation.</title>
        <authorList>
            <consortium name="The Broad Institute Genomics Platform"/>
            <consortium name="The Broad Institute Genome Sequencing Center for Infectious Disease"/>
            <person name="Wu L."/>
            <person name="Ma J."/>
        </authorList>
    </citation>
    <scope>NUCLEOTIDE SEQUENCE [LARGE SCALE GENOMIC DNA]</scope>
    <source>
        <strain evidence="2">CGMCC 1.15731</strain>
    </source>
</reference>
<organism evidence="1 2">
    <name type="scientific">Daeguia caeni</name>
    <dbReference type="NCBI Taxonomy" id="439612"/>
    <lineage>
        <taxon>Bacteria</taxon>
        <taxon>Pseudomonadati</taxon>
        <taxon>Pseudomonadota</taxon>
        <taxon>Alphaproteobacteria</taxon>
        <taxon>Hyphomicrobiales</taxon>
        <taxon>Brucellaceae</taxon>
        <taxon>Daeguia</taxon>
    </lineage>
</organism>
<dbReference type="Proteomes" id="UP001596042">
    <property type="component" value="Unassembled WGS sequence"/>
</dbReference>
<dbReference type="RefSeq" id="WP_374833367.1">
    <property type="nucleotide sequence ID" value="NZ_JBHEEZ010000024.1"/>
</dbReference>
<dbReference type="EMBL" id="JBHSEL010000045">
    <property type="protein sequence ID" value="MFC4624744.1"/>
    <property type="molecule type" value="Genomic_DNA"/>
</dbReference>
<sequence length="54" mass="6016">MQEVSHIDGFGNRTDPVQHHRHVTGIVITASGVVEDRVGAWLGLVRCGKQYLFQ</sequence>
<evidence type="ECO:0000313" key="2">
    <source>
        <dbReference type="Proteomes" id="UP001596042"/>
    </source>
</evidence>
<proteinExistence type="predicted"/>